<dbReference type="KEGG" id="dvl:Dvul_2011"/>
<proteinExistence type="predicted"/>
<evidence type="ECO:0000313" key="1">
    <source>
        <dbReference type="EMBL" id="ABM29027.1"/>
    </source>
</evidence>
<dbReference type="RefSeq" id="WP_011792605.1">
    <property type="nucleotide sequence ID" value="NC_008751.1"/>
</dbReference>
<protein>
    <submittedName>
        <fullName evidence="1">Uncharacterized protein</fullName>
    </submittedName>
</protein>
<organism evidence="1 2">
    <name type="scientific">Nitratidesulfovibrio vulgaris (strain DP4)</name>
    <name type="common">Desulfovibrio vulgaris</name>
    <dbReference type="NCBI Taxonomy" id="391774"/>
    <lineage>
        <taxon>Bacteria</taxon>
        <taxon>Pseudomonadati</taxon>
        <taxon>Thermodesulfobacteriota</taxon>
        <taxon>Desulfovibrionia</taxon>
        <taxon>Desulfovibrionales</taxon>
        <taxon>Desulfovibrionaceae</taxon>
        <taxon>Nitratidesulfovibrio</taxon>
    </lineage>
</organism>
<dbReference type="EMBL" id="CP000527">
    <property type="protein sequence ID" value="ABM29027.1"/>
    <property type="molecule type" value="Genomic_DNA"/>
</dbReference>
<dbReference type="Proteomes" id="UP000009173">
    <property type="component" value="Chromosome"/>
</dbReference>
<evidence type="ECO:0000313" key="2">
    <source>
        <dbReference type="Proteomes" id="UP000009173"/>
    </source>
</evidence>
<accession>A0A0H3A9K9</accession>
<name>A0A0H3A9K9_NITV4</name>
<reference evidence="2" key="1">
    <citation type="journal article" date="2009" name="Environ. Microbiol.">
        <title>Contribution of mobile genetic elements to Desulfovibrio vulgaris genome plasticity.</title>
        <authorList>
            <person name="Walker C.B."/>
            <person name="Stolyar S."/>
            <person name="Chivian D."/>
            <person name="Pinel N."/>
            <person name="Gabster J.A."/>
            <person name="Dehal P.S."/>
            <person name="He Z."/>
            <person name="Yang Z.K."/>
            <person name="Yen H.C."/>
            <person name="Zhou J."/>
            <person name="Wall J.D."/>
            <person name="Hazen T.C."/>
            <person name="Arkin A.P."/>
            <person name="Stahl D.A."/>
        </authorList>
    </citation>
    <scope>NUCLEOTIDE SEQUENCE [LARGE SCALE GENOMIC DNA]</scope>
    <source>
        <strain evidence="2">DP4</strain>
    </source>
</reference>
<dbReference type="HOGENOM" id="CLU_148543_0_0_7"/>
<dbReference type="AlphaFoldDB" id="A0A0H3A9K9"/>
<sequence length="135" mass="15794">MLDYYKFKEINDLFLKGRIDEARHLLTEMQTRYVALSDENIMLRSQVQEFEDILYLSRNLVFDGYCYWLLTGEIKQGPFCESCYNRDGVLVRLDSRSKSWQCPSCGTHHERNVEHPIPASTLAAPRLAKVIPFTK</sequence>
<gene>
    <name evidence="1" type="ordered locus">Dvul_2011</name>
</gene>